<dbReference type="SMART" id="SM00320">
    <property type="entry name" value="WD40"/>
    <property type="match status" value="8"/>
</dbReference>
<evidence type="ECO:0000256" key="2">
    <source>
        <dbReference type="ARBA" id="ARBA00022737"/>
    </source>
</evidence>
<keyword evidence="2" id="KW-0677">Repeat</keyword>
<dbReference type="RefSeq" id="WP_016873659.1">
    <property type="nucleotide sequence ID" value="NZ_AJLN01000047.1"/>
</dbReference>
<comment type="caution">
    <text evidence="4">The sequence shown here is derived from an EMBL/GenBank/DDBJ whole genome shotgun (WGS) entry which is preliminary data.</text>
</comment>
<proteinExistence type="predicted"/>
<dbReference type="Pfam" id="PF00400">
    <property type="entry name" value="WD40"/>
    <property type="match status" value="5"/>
</dbReference>
<dbReference type="PANTHER" id="PTHR19848">
    <property type="entry name" value="WD40 REPEAT PROTEIN"/>
    <property type="match status" value="1"/>
</dbReference>
<evidence type="ECO:0000256" key="3">
    <source>
        <dbReference type="PROSITE-ProRule" id="PRU00221"/>
    </source>
</evidence>
<accession>A0A3S0XQ45</accession>
<evidence type="ECO:0000313" key="5">
    <source>
        <dbReference type="Proteomes" id="UP000268857"/>
    </source>
</evidence>
<dbReference type="PROSITE" id="PS50082">
    <property type="entry name" value="WD_REPEATS_2"/>
    <property type="match status" value="3"/>
</dbReference>
<sequence length="353" mass="38690">MNFSTIDSKEFEQLFSATLSDYITAIAWSPQGKSLAVASAFGEVAQWENEKLTILQAGNDASFNCLAFSYDGQFLAVGGQDGRVKIWRKGELISTLGNNTAWIDKLAWHPTSNQLAFSLGRYVQVWDADFREIVVTLNFESSSALGIDWCSDGEHLAICGHRGVKVWNCQDWHQEPYILDIPSACISMAWSPDGKYLASANMDRTLSVVETQQLISGNDPQPWVMRGFPGKIRQIAWSNISNQNSAPVLACCSVDGIIVWEKSPDESLGWEATVLTNHVDVINAIAFAPNSLLLASAGADGWICLWQQAKQVLQILTSASEGFSCLAWHPQGNQIAAGTENGELVIWSNSTHS</sequence>
<dbReference type="InterPro" id="IPR011047">
    <property type="entry name" value="Quinoprotein_ADH-like_sf"/>
</dbReference>
<dbReference type="Proteomes" id="UP000268857">
    <property type="component" value="Unassembled WGS sequence"/>
</dbReference>
<protein>
    <submittedName>
        <fullName evidence="4">Uncharacterized protein</fullName>
    </submittedName>
</protein>
<name>A0A3S0XQ45_CHLFR</name>
<feature type="repeat" description="WD" evidence="3">
    <location>
        <begin position="56"/>
        <end position="87"/>
    </location>
</feature>
<feature type="repeat" description="WD" evidence="3">
    <location>
        <begin position="275"/>
        <end position="307"/>
    </location>
</feature>
<evidence type="ECO:0000256" key="1">
    <source>
        <dbReference type="ARBA" id="ARBA00022574"/>
    </source>
</evidence>
<reference evidence="4 5" key="1">
    <citation type="journal article" date="2019" name="Genome Biol. Evol.">
        <title>Day and night: Metabolic profiles and evolutionary relationships of six axenic non-marine cyanobacteria.</title>
        <authorList>
            <person name="Will S.E."/>
            <person name="Henke P."/>
            <person name="Boedeker C."/>
            <person name="Huang S."/>
            <person name="Brinkmann H."/>
            <person name="Rohde M."/>
            <person name="Jarek M."/>
            <person name="Friedl T."/>
            <person name="Seufert S."/>
            <person name="Schumacher M."/>
            <person name="Overmann J."/>
            <person name="Neumann-Schaal M."/>
            <person name="Petersen J."/>
        </authorList>
    </citation>
    <scope>NUCLEOTIDE SEQUENCE [LARGE SCALE GENOMIC DNA]</scope>
    <source>
        <strain evidence="4 5">PCC 6912</strain>
    </source>
</reference>
<keyword evidence="5" id="KW-1185">Reference proteome</keyword>
<dbReference type="PROSITE" id="PS50294">
    <property type="entry name" value="WD_REPEATS_REGION"/>
    <property type="match status" value="3"/>
</dbReference>
<evidence type="ECO:0000313" key="4">
    <source>
        <dbReference type="EMBL" id="RUR75113.1"/>
    </source>
</evidence>
<dbReference type="InterPro" id="IPR015943">
    <property type="entry name" value="WD40/YVTN_repeat-like_dom_sf"/>
</dbReference>
<feature type="repeat" description="WD" evidence="3">
    <location>
        <begin position="316"/>
        <end position="353"/>
    </location>
</feature>
<dbReference type="SUPFAM" id="SSF50998">
    <property type="entry name" value="Quinoprotein alcohol dehydrogenase-like"/>
    <property type="match status" value="1"/>
</dbReference>
<dbReference type="OrthoDB" id="434800at2"/>
<dbReference type="AlphaFoldDB" id="A0A3S0XQ45"/>
<organism evidence="4 5">
    <name type="scientific">Chlorogloeopsis fritschii PCC 6912</name>
    <dbReference type="NCBI Taxonomy" id="211165"/>
    <lineage>
        <taxon>Bacteria</taxon>
        <taxon>Bacillati</taxon>
        <taxon>Cyanobacteriota</taxon>
        <taxon>Cyanophyceae</taxon>
        <taxon>Nostocales</taxon>
        <taxon>Chlorogloeopsidaceae</taxon>
        <taxon>Chlorogloeopsis</taxon>
    </lineage>
</organism>
<dbReference type="PANTHER" id="PTHR19848:SF8">
    <property type="entry name" value="F-BOX AND WD REPEAT DOMAIN CONTAINING 7"/>
    <property type="match status" value="1"/>
</dbReference>
<dbReference type="InterPro" id="IPR001680">
    <property type="entry name" value="WD40_rpt"/>
</dbReference>
<dbReference type="Gene3D" id="2.130.10.10">
    <property type="entry name" value="YVTN repeat-like/Quinoprotein amine dehydrogenase"/>
    <property type="match status" value="2"/>
</dbReference>
<dbReference type="STRING" id="211165.GCA_000317285_01101"/>
<keyword evidence="1 3" id="KW-0853">WD repeat</keyword>
<dbReference type="EMBL" id="RSCJ01000026">
    <property type="protein sequence ID" value="RUR75113.1"/>
    <property type="molecule type" value="Genomic_DNA"/>
</dbReference>
<gene>
    <name evidence="4" type="ORF">PCC6912_49560</name>
</gene>